<organism evidence="3 4">
    <name type="scientific">Akanthomyces muscarius</name>
    <name type="common">Entomopathogenic fungus</name>
    <name type="synonym">Lecanicillium muscarium</name>
    <dbReference type="NCBI Taxonomy" id="2231603"/>
    <lineage>
        <taxon>Eukaryota</taxon>
        <taxon>Fungi</taxon>
        <taxon>Dikarya</taxon>
        <taxon>Ascomycota</taxon>
        <taxon>Pezizomycotina</taxon>
        <taxon>Sordariomycetes</taxon>
        <taxon>Hypocreomycetidae</taxon>
        <taxon>Hypocreales</taxon>
        <taxon>Cordycipitaceae</taxon>
        <taxon>Akanthomyces</taxon>
    </lineage>
</organism>
<comment type="caution">
    <text evidence="3">The sequence shown here is derived from an EMBL/GenBank/DDBJ whole genome shotgun (WGS) entry which is preliminary data.</text>
</comment>
<evidence type="ECO:0000313" key="4">
    <source>
        <dbReference type="Proteomes" id="UP001144673"/>
    </source>
</evidence>
<dbReference type="GeneID" id="80898163"/>
<dbReference type="AlphaFoldDB" id="A0A9W8UKI6"/>
<evidence type="ECO:0000313" key="3">
    <source>
        <dbReference type="EMBL" id="KAJ4150246.1"/>
    </source>
</evidence>
<sequence>MRVGDAKYAAIACSPAATAQYEALDLLSQDQARANLQDRINKLESLVLDLMHQANSSSRSPMHGTQPSPPAPASVAESRLDTSPSPSDHRSFRHNEKVVSYVSSSHWAAVLDSITDLRNHLAQDDTKLPVPESTTSQAESVKLHCLPPRPTVDRLVSRYFNDLDIAPGVVHSGQFLTEVGNYTLRRLLVAGFCTRHYG</sequence>
<accession>A0A9W8UKI6</accession>
<gene>
    <name evidence="3" type="ORF">LMH87_011004</name>
</gene>
<feature type="region of interest" description="Disordered" evidence="2">
    <location>
        <begin position="55"/>
        <end position="92"/>
    </location>
</feature>
<evidence type="ECO:0000256" key="2">
    <source>
        <dbReference type="SAM" id="MobiDB-lite"/>
    </source>
</evidence>
<keyword evidence="1" id="KW-0175">Coiled coil</keyword>
<keyword evidence="4" id="KW-1185">Reference proteome</keyword>
<proteinExistence type="predicted"/>
<feature type="coiled-coil region" evidence="1">
    <location>
        <begin position="26"/>
        <end position="53"/>
    </location>
</feature>
<feature type="compositionally biased region" description="Polar residues" evidence="2">
    <location>
        <begin position="55"/>
        <end position="66"/>
    </location>
</feature>
<dbReference type="RefSeq" id="XP_056051960.1">
    <property type="nucleotide sequence ID" value="XM_056200073.1"/>
</dbReference>
<dbReference type="Proteomes" id="UP001144673">
    <property type="component" value="Chromosome 4"/>
</dbReference>
<protein>
    <submittedName>
        <fullName evidence="3">Uncharacterized protein</fullName>
    </submittedName>
</protein>
<evidence type="ECO:0000256" key="1">
    <source>
        <dbReference type="SAM" id="Coils"/>
    </source>
</evidence>
<dbReference type="EMBL" id="JAJHUN010000009">
    <property type="protein sequence ID" value="KAJ4150246.1"/>
    <property type="molecule type" value="Genomic_DNA"/>
</dbReference>
<dbReference type="KEGG" id="amus:LMH87_011004"/>
<name>A0A9W8UKI6_AKAMU</name>
<reference evidence="3" key="1">
    <citation type="journal article" date="2023" name="Access Microbiol">
        <title>De-novo genome assembly for Akanthomyces muscarius, a biocontrol agent of insect agricultural pests.</title>
        <authorList>
            <person name="Erdos Z."/>
            <person name="Studholme D.J."/>
            <person name="Raymond B."/>
            <person name="Sharma M."/>
        </authorList>
    </citation>
    <scope>NUCLEOTIDE SEQUENCE</scope>
    <source>
        <strain evidence="3">Ve6</strain>
    </source>
</reference>